<dbReference type="InterPro" id="IPR012337">
    <property type="entry name" value="RNaseH-like_sf"/>
</dbReference>
<dbReference type="PANTHER" id="PTHR10642">
    <property type="entry name" value="RIBONUCLEASE H1"/>
    <property type="match status" value="1"/>
</dbReference>
<evidence type="ECO:0000256" key="1">
    <source>
        <dbReference type="ARBA" id="ARBA00000077"/>
    </source>
</evidence>
<evidence type="ECO:0000313" key="10">
    <source>
        <dbReference type="EMBL" id="RSL51059.1"/>
    </source>
</evidence>
<dbReference type="Pfam" id="PF00075">
    <property type="entry name" value="RNase_H"/>
    <property type="match status" value="1"/>
</dbReference>
<comment type="caution">
    <text evidence="10">The sequence shown here is derived from an EMBL/GenBank/DDBJ whole genome shotgun (WGS) entry which is preliminary data.</text>
</comment>
<dbReference type="PROSITE" id="PS50879">
    <property type="entry name" value="RNASE_H_1"/>
    <property type="match status" value="1"/>
</dbReference>
<dbReference type="InterPro" id="IPR036397">
    <property type="entry name" value="RNaseH_sf"/>
</dbReference>
<sequence>MDMDMDDDYDPVWDRFSATQKLLELNTIGAVSNALERFEDLLHECRSDDLRVRDIIPHILLRLGREQECYDFLKWWANINDKDHFNGRYDWKDKTLPFLNVRGADPFEPLNKLSLKALSLSQLVALTLLKVRLCLDIEAYPDDYEFSGPYEPHPVNDRPVGRLVRAKMRTLSDMDEALDIHEALGMQYFRLGQMVNDSNPYLWALLVKQKYPSLPIFHPPRSKEEADLVLWQCLRAWQETTGAIGAIDEDRSEFTPVTGGTCGQEETEVLPRRRGTGSVFPKRFEPPKPTSEPAVLFRSTFTADYDHITTRFIHQDDDRKVLVYTDGACINNGQQEPCAGWAVVFAGPESEEAGIQTVVSGRLENKGPFGDDSVATSNRAELRAAIAALRVCDWKKEDFDSIVIATDSSYVVEGATSWAKGWVRKGWKTRVGDDVKNKDLWDLLLGEVERWEQQGLSVELWKIPRENNTDADTAAKHAARYETAIAEFKDITAASPQTDTFNGELVSCEIVDGEVLPRMLVLCLEYEFLFDSCFQSLISEIKSKAKMERATTPEAALAILGQKSPPSIILVADGGITREKGVREAVFDRLREGARVVLAGCFSGWVSPSEFEAFFSGLGLPWQCGSYQSATVIFRSAYLGDDLLSQLAPSYSQKALFLQ</sequence>
<evidence type="ECO:0000256" key="5">
    <source>
        <dbReference type="ARBA" id="ARBA00022723"/>
    </source>
</evidence>
<feature type="region of interest" description="Disordered" evidence="8">
    <location>
        <begin position="254"/>
        <end position="291"/>
    </location>
</feature>
<dbReference type="InterPro" id="IPR002156">
    <property type="entry name" value="RNaseH_domain"/>
</dbReference>
<dbReference type="STRING" id="1325734.A0A428PDH4"/>
<feature type="domain" description="RNase H type-1" evidence="9">
    <location>
        <begin position="317"/>
        <end position="480"/>
    </location>
</feature>
<name>A0A428PDH4_9HYPO</name>
<evidence type="ECO:0000256" key="2">
    <source>
        <dbReference type="ARBA" id="ARBA00005300"/>
    </source>
</evidence>
<dbReference type="GO" id="GO:0043137">
    <property type="term" value="P:DNA replication, removal of RNA primer"/>
    <property type="evidence" value="ECO:0007669"/>
    <property type="project" value="TreeGrafter"/>
</dbReference>
<dbReference type="Proteomes" id="UP000288168">
    <property type="component" value="Unassembled WGS sequence"/>
</dbReference>
<keyword evidence="6" id="KW-0255">Endonuclease</keyword>
<organism evidence="10 11">
    <name type="scientific">Fusarium duplospermum</name>
    <dbReference type="NCBI Taxonomy" id="1325734"/>
    <lineage>
        <taxon>Eukaryota</taxon>
        <taxon>Fungi</taxon>
        <taxon>Dikarya</taxon>
        <taxon>Ascomycota</taxon>
        <taxon>Pezizomycotina</taxon>
        <taxon>Sordariomycetes</taxon>
        <taxon>Hypocreomycetidae</taxon>
        <taxon>Hypocreales</taxon>
        <taxon>Nectriaceae</taxon>
        <taxon>Fusarium</taxon>
        <taxon>Fusarium solani species complex</taxon>
    </lineage>
</organism>
<protein>
    <recommendedName>
        <fullName evidence="3">ribonuclease H</fullName>
        <ecNumber evidence="3">3.1.26.4</ecNumber>
    </recommendedName>
</protein>
<accession>A0A428PDH4</accession>
<dbReference type="SUPFAM" id="SSF53098">
    <property type="entry name" value="Ribonuclease H-like"/>
    <property type="match status" value="1"/>
</dbReference>
<evidence type="ECO:0000259" key="9">
    <source>
        <dbReference type="PROSITE" id="PS50879"/>
    </source>
</evidence>
<dbReference type="InterPro" id="IPR050092">
    <property type="entry name" value="RNase_H"/>
</dbReference>
<dbReference type="EMBL" id="NKCI01000154">
    <property type="protein sequence ID" value="RSL51059.1"/>
    <property type="molecule type" value="Genomic_DNA"/>
</dbReference>
<keyword evidence="11" id="KW-1185">Reference proteome</keyword>
<evidence type="ECO:0000313" key="11">
    <source>
        <dbReference type="Proteomes" id="UP000288168"/>
    </source>
</evidence>
<comment type="catalytic activity">
    <reaction evidence="1">
        <text>Endonucleolytic cleavage to 5'-phosphomonoester.</text>
        <dbReference type="EC" id="3.1.26.4"/>
    </reaction>
</comment>
<dbReference type="CDD" id="cd13934">
    <property type="entry name" value="RNase_H_Dikarya_like"/>
    <property type="match status" value="1"/>
</dbReference>
<dbReference type="GO" id="GO:0046872">
    <property type="term" value="F:metal ion binding"/>
    <property type="evidence" value="ECO:0007669"/>
    <property type="project" value="UniProtKB-KW"/>
</dbReference>
<proteinExistence type="inferred from homology"/>
<dbReference type="EC" id="3.1.26.4" evidence="3"/>
<evidence type="ECO:0000256" key="3">
    <source>
        <dbReference type="ARBA" id="ARBA00012180"/>
    </source>
</evidence>
<keyword evidence="5" id="KW-0479">Metal-binding</keyword>
<dbReference type="GO" id="GO:0004523">
    <property type="term" value="F:RNA-DNA hybrid ribonuclease activity"/>
    <property type="evidence" value="ECO:0007669"/>
    <property type="project" value="UniProtKB-EC"/>
</dbReference>
<evidence type="ECO:0000256" key="4">
    <source>
        <dbReference type="ARBA" id="ARBA00022722"/>
    </source>
</evidence>
<dbReference type="GO" id="GO:0003676">
    <property type="term" value="F:nucleic acid binding"/>
    <property type="evidence" value="ECO:0007669"/>
    <property type="project" value="InterPro"/>
</dbReference>
<reference evidence="10 11" key="1">
    <citation type="submission" date="2017-06" db="EMBL/GenBank/DDBJ databases">
        <title>Comparative genomic analysis of Ambrosia Fusariam Clade fungi.</title>
        <authorList>
            <person name="Stajich J.E."/>
            <person name="Carrillo J."/>
            <person name="Kijimoto T."/>
            <person name="Eskalen A."/>
            <person name="O'Donnell K."/>
            <person name="Kasson M."/>
        </authorList>
    </citation>
    <scope>NUCLEOTIDE SEQUENCE [LARGE SCALE GENOMIC DNA]</scope>
    <source>
        <strain evidence="10 11">NRRL62584</strain>
    </source>
</reference>
<comment type="similarity">
    <text evidence="2">Belongs to the RNase H family.</text>
</comment>
<evidence type="ECO:0000256" key="8">
    <source>
        <dbReference type="SAM" id="MobiDB-lite"/>
    </source>
</evidence>
<evidence type="ECO:0000256" key="6">
    <source>
        <dbReference type="ARBA" id="ARBA00022759"/>
    </source>
</evidence>
<dbReference type="PANTHER" id="PTHR10642:SF26">
    <property type="entry name" value="RIBONUCLEASE H1"/>
    <property type="match status" value="1"/>
</dbReference>
<keyword evidence="4" id="KW-0540">Nuclease</keyword>
<dbReference type="Gene3D" id="3.30.420.10">
    <property type="entry name" value="Ribonuclease H-like superfamily/Ribonuclease H"/>
    <property type="match status" value="1"/>
</dbReference>
<gene>
    <name evidence="10" type="ORF">CEP54_011599</name>
</gene>
<keyword evidence="7" id="KW-0378">Hydrolase</keyword>
<dbReference type="AlphaFoldDB" id="A0A428PDH4"/>
<evidence type="ECO:0000256" key="7">
    <source>
        <dbReference type="ARBA" id="ARBA00022801"/>
    </source>
</evidence>
<dbReference type="OrthoDB" id="245563at2759"/>